<name>A0A6C0K844_9ZZZZ</name>
<dbReference type="EMBL" id="MN740810">
    <property type="protein sequence ID" value="QHU12847.1"/>
    <property type="molecule type" value="Genomic_DNA"/>
</dbReference>
<evidence type="ECO:0000313" key="2">
    <source>
        <dbReference type="EMBL" id="QHU12847.1"/>
    </source>
</evidence>
<sequence>MSSGSNIKTERSAILNFALKAKYAFYATLIFFLVASPETYRITQDTFGWLFTVSTHDGAPTPLGFFLHTFLFFLVLWGAMLFPRDS</sequence>
<keyword evidence="1" id="KW-1133">Transmembrane helix</keyword>
<reference evidence="2" key="1">
    <citation type="journal article" date="2020" name="Nature">
        <title>Giant virus diversity and host interactions through global metagenomics.</title>
        <authorList>
            <person name="Schulz F."/>
            <person name="Roux S."/>
            <person name="Paez-Espino D."/>
            <person name="Jungbluth S."/>
            <person name="Walsh D.A."/>
            <person name="Denef V.J."/>
            <person name="McMahon K.D."/>
            <person name="Konstantinidis K.T."/>
            <person name="Eloe-Fadrosh E.A."/>
            <person name="Kyrpides N.C."/>
            <person name="Woyke T."/>
        </authorList>
    </citation>
    <scope>NUCLEOTIDE SEQUENCE</scope>
    <source>
        <strain evidence="2">GVMAG-S-1101172-89</strain>
    </source>
</reference>
<keyword evidence="1" id="KW-0812">Transmembrane</keyword>
<organism evidence="2">
    <name type="scientific">viral metagenome</name>
    <dbReference type="NCBI Taxonomy" id="1070528"/>
    <lineage>
        <taxon>unclassified sequences</taxon>
        <taxon>metagenomes</taxon>
        <taxon>organismal metagenomes</taxon>
    </lineage>
</organism>
<accession>A0A6C0K844</accession>
<evidence type="ECO:0000256" key="1">
    <source>
        <dbReference type="SAM" id="Phobius"/>
    </source>
</evidence>
<feature type="transmembrane region" description="Helical" evidence="1">
    <location>
        <begin position="63"/>
        <end position="82"/>
    </location>
</feature>
<protein>
    <submittedName>
        <fullName evidence="2">Uncharacterized protein</fullName>
    </submittedName>
</protein>
<proteinExistence type="predicted"/>
<feature type="transmembrane region" description="Helical" evidence="1">
    <location>
        <begin position="21"/>
        <end position="43"/>
    </location>
</feature>
<keyword evidence="1" id="KW-0472">Membrane</keyword>
<dbReference type="AlphaFoldDB" id="A0A6C0K844"/>